<dbReference type="Gene3D" id="3.10.100.10">
    <property type="entry name" value="Mannose-Binding Protein A, subunit A"/>
    <property type="match status" value="2"/>
</dbReference>
<name>A0A914DUK5_9BILA</name>
<feature type="chain" id="PRO_5037057047" evidence="2">
    <location>
        <begin position="19"/>
        <end position="295"/>
    </location>
</feature>
<dbReference type="InterPro" id="IPR018378">
    <property type="entry name" value="C-type_lectin_CS"/>
</dbReference>
<dbReference type="WBParaSite" id="ACRNAN_scaffold375.g10789.t1">
    <property type="protein sequence ID" value="ACRNAN_scaffold375.g10789.t1"/>
    <property type="gene ID" value="ACRNAN_scaffold375.g10789"/>
</dbReference>
<evidence type="ECO:0000313" key="5">
    <source>
        <dbReference type="WBParaSite" id="ACRNAN_scaffold375.g10789.t1"/>
    </source>
</evidence>
<organism evidence="4 5">
    <name type="scientific">Acrobeloides nanus</name>
    <dbReference type="NCBI Taxonomy" id="290746"/>
    <lineage>
        <taxon>Eukaryota</taxon>
        <taxon>Metazoa</taxon>
        <taxon>Ecdysozoa</taxon>
        <taxon>Nematoda</taxon>
        <taxon>Chromadorea</taxon>
        <taxon>Rhabditida</taxon>
        <taxon>Tylenchina</taxon>
        <taxon>Cephalobomorpha</taxon>
        <taxon>Cephaloboidea</taxon>
        <taxon>Cephalobidae</taxon>
        <taxon>Acrobeloides</taxon>
    </lineage>
</organism>
<feature type="domain" description="C-type lectin" evidence="3">
    <location>
        <begin position="28"/>
        <end position="146"/>
    </location>
</feature>
<dbReference type="PANTHER" id="PTHR22803">
    <property type="entry name" value="MANNOSE, PHOSPHOLIPASE, LECTIN RECEPTOR RELATED"/>
    <property type="match status" value="1"/>
</dbReference>
<dbReference type="SMART" id="SM00034">
    <property type="entry name" value="CLECT"/>
    <property type="match status" value="2"/>
</dbReference>
<accession>A0A914DUK5</accession>
<dbReference type="InterPro" id="IPR001304">
    <property type="entry name" value="C-type_lectin-like"/>
</dbReference>
<dbReference type="Pfam" id="PF00059">
    <property type="entry name" value="Lectin_C"/>
    <property type="match status" value="2"/>
</dbReference>
<reference evidence="5" key="1">
    <citation type="submission" date="2022-11" db="UniProtKB">
        <authorList>
            <consortium name="WormBaseParasite"/>
        </authorList>
    </citation>
    <scope>IDENTIFICATION</scope>
</reference>
<evidence type="ECO:0000259" key="3">
    <source>
        <dbReference type="PROSITE" id="PS50041"/>
    </source>
</evidence>
<dbReference type="PROSITE" id="PS50041">
    <property type="entry name" value="C_TYPE_LECTIN_2"/>
    <property type="match status" value="2"/>
</dbReference>
<feature type="domain" description="C-type lectin" evidence="3">
    <location>
        <begin position="176"/>
        <end position="292"/>
    </location>
</feature>
<proteinExistence type="predicted"/>
<evidence type="ECO:0000256" key="2">
    <source>
        <dbReference type="SAM" id="SignalP"/>
    </source>
</evidence>
<sequence>MKVILLLIVFLVFDQATSCPSGSINYPSTNSCFKFVTKPSYFFEADEACLSIGGHLASVESGFADGFIQGQAEIFFANTSSTYWIGGSTMYLPGNWSWTDGTKFGYTNWGNGQPNPANNTLCLMENYRVGKWYSDSCFRAKPYVCKFSNANSNSTQTTTTARPPTKCRNGWSLFNQTKRCYMVIHDVNFTQALSTCQNFSSNFVSIHSAQENNFVQTLCVNKQITGWCRIGLHEIGSSGNFTWVDGTPLDYTNWYPGNPGNFPSDPSVSLTDFSDQTWYMSPDDQVLDAICAYYL</sequence>
<evidence type="ECO:0000256" key="1">
    <source>
        <dbReference type="ARBA" id="ARBA00023157"/>
    </source>
</evidence>
<dbReference type="InterPro" id="IPR050111">
    <property type="entry name" value="C-type_lectin/snaclec_domain"/>
</dbReference>
<dbReference type="InterPro" id="IPR016187">
    <property type="entry name" value="CTDL_fold"/>
</dbReference>
<keyword evidence="2" id="KW-0732">Signal</keyword>
<dbReference type="CDD" id="cd00037">
    <property type="entry name" value="CLECT"/>
    <property type="match status" value="2"/>
</dbReference>
<dbReference type="Proteomes" id="UP000887540">
    <property type="component" value="Unplaced"/>
</dbReference>
<feature type="signal peptide" evidence="2">
    <location>
        <begin position="1"/>
        <end position="18"/>
    </location>
</feature>
<dbReference type="SUPFAM" id="SSF56436">
    <property type="entry name" value="C-type lectin-like"/>
    <property type="match status" value="2"/>
</dbReference>
<evidence type="ECO:0000313" key="4">
    <source>
        <dbReference type="Proteomes" id="UP000887540"/>
    </source>
</evidence>
<protein>
    <submittedName>
        <fullName evidence="5">C-type lectin domain-containing protein</fullName>
    </submittedName>
</protein>
<keyword evidence="4" id="KW-1185">Reference proteome</keyword>
<dbReference type="AlphaFoldDB" id="A0A914DUK5"/>
<dbReference type="InterPro" id="IPR016186">
    <property type="entry name" value="C-type_lectin-like/link_sf"/>
</dbReference>
<keyword evidence="1" id="KW-1015">Disulfide bond</keyword>
<dbReference type="PROSITE" id="PS00615">
    <property type="entry name" value="C_TYPE_LECTIN_1"/>
    <property type="match status" value="1"/>
</dbReference>